<name>A0A0F9BGE1_9ZZZZ</name>
<organism evidence="1">
    <name type="scientific">marine sediment metagenome</name>
    <dbReference type="NCBI Taxonomy" id="412755"/>
    <lineage>
        <taxon>unclassified sequences</taxon>
        <taxon>metagenomes</taxon>
        <taxon>ecological metagenomes</taxon>
    </lineage>
</organism>
<gene>
    <name evidence="1" type="ORF">LCGC14_2450180</name>
</gene>
<protein>
    <submittedName>
        <fullName evidence="1">Uncharacterized protein</fullName>
    </submittedName>
</protein>
<reference evidence="1" key="1">
    <citation type="journal article" date="2015" name="Nature">
        <title>Complex archaea that bridge the gap between prokaryotes and eukaryotes.</title>
        <authorList>
            <person name="Spang A."/>
            <person name="Saw J.H."/>
            <person name="Jorgensen S.L."/>
            <person name="Zaremba-Niedzwiedzka K."/>
            <person name="Martijn J."/>
            <person name="Lind A.E."/>
            <person name="van Eijk R."/>
            <person name="Schleper C."/>
            <person name="Guy L."/>
            <person name="Ettema T.J."/>
        </authorList>
    </citation>
    <scope>NUCLEOTIDE SEQUENCE</scope>
</reference>
<accession>A0A0F9BGE1</accession>
<dbReference type="EMBL" id="LAZR01037900">
    <property type="protein sequence ID" value="KKL20964.1"/>
    <property type="molecule type" value="Genomic_DNA"/>
</dbReference>
<proteinExistence type="predicted"/>
<comment type="caution">
    <text evidence="1">The sequence shown here is derived from an EMBL/GenBank/DDBJ whole genome shotgun (WGS) entry which is preliminary data.</text>
</comment>
<feature type="non-terminal residue" evidence="1">
    <location>
        <position position="29"/>
    </location>
</feature>
<dbReference type="AlphaFoldDB" id="A0A0F9BGE1"/>
<sequence>MTIVDINIKVHHSIKDPMIKKIAVIRDLK</sequence>
<evidence type="ECO:0000313" key="1">
    <source>
        <dbReference type="EMBL" id="KKL20964.1"/>
    </source>
</evidence>